<keyword evidence="4" id="KW-0677">Repeat</keyword>
<comment type="similarity">
    <text evidence="1">Belongs to the SRP19 family.</text>
</comment>
<evidence type="ECO:0000313" key="10">
    <source>
        <dbReference type="Proteomes" id="UP000694580"/>
    </source>
</evidence>
<evidence type="ECO:0000256" key="4">
    <source>
        <dbReference type="ARBA" id="ARBA00022737"/>
    </source>
</evidence>
<evidence type="ECO:0000256" key="6">
    <source>
        <dbReference type="ARBA" id="ARBA00023274"/>
    </source>
</evidence>
<dbReference type="GO" id="GO:0006614">
    <property type="term" value="P:SRP-dependent cotranslational protein targeting to membrane"/>
    <property type="evidence" value="ECO:0007669"/>
    <property type="project" value="InterPro"/>
</dbReference>
<dbReference type="Ensembl" id="ENSDCDT00010043412.1">
    <property type="protein sequence ID" value="ENSDCDP00010034801.1"/>
    <property type="gene ID" value="ENSDCDG00010022446.1"/>
</dbReference>
<evidence type="ECO:0000256" key="1">
    <source>
        <dbReference type="ARBA" id="ARBA00008910"/>
    </source>
</evidence>
<keyword evidence="2" id="KW-0963">Cytoplasm</keyword>
<keyword evidence="6" id="KW-0687">Ribonucleoprotein</keyword>
<dbReference type="GeneTree" id="ENSGT00940000154960"/>
<sequence length="473" mass="54776">MAHLTESPSDKERFMCIYPAYINSKRTLAEGRRIASEKAVENPTCAEIRDVLTAAGMNVHVENKMYPREWNRDVQFRGRVRVQVKKEDGSLYLDKFSSQGKMKIDRRVDIPVYDLSLIRGLWETRVKKYKQRQKKEKERLSQSALTKVNQQWQYRIACRKMKSSEMVELQHYLERSSLREVDIEPYLDTGSGADAGLEVEEKRFIFELCGDEWTEVPPALYEMTYLREWHIRSTKILKIPEFIEMFQDLRVLDMPKNCIEKLPVEIGKLVNLRELNVSYNRLCEIPPELGDCENLEVMELTSNLNLNELPFELRSLKKLVHLDIAENKFASIPVCVLRMSGLQWLDLSNNLLTDLPEDIDRLEELNSLFVHKNKMTYLPMALSNMAALKMVVVSGDELVCYPSRLSDDPDIKFIKLFDNPVGQRDKGNTKDVASEKGHPVDGDKEFMQTYIDSLKGRDSAPTYTTKVSLTCLL</sequence>
<dbReference type="Gene3D" id="3.80.10.10">
    <property type="entry name" value="Ribonuclease Inhibitor"/>
    <property type="match status" value="1"/>
</dbReference>
<dbReference type="InterPro" id="IPR003591">
    <property type="entry name" value="Leu-rich_rpt_typical-subtyp"/>
</dbReference>
<dbReference type="InterPro" id="IPR036521">
    <property type="entry name" value="SRP19-like_sf"/>
</dbReference>
<dbReference type="Pfam" id="PF01922">
    <property type="entry name" value="SRP19"/>
    <property type="match status" value="1"/>
</dbReference>
<dbReference type="AlphaFoldDB" id="A0AAY4CQZ3"/>
<evidence type="ECO:0000313" key="9">
    <source>
        <dbReference type="Ensembl" id="ENSDCDP00010034801.1"/>
    </source>
</evidence>
<dbReference type="PANTHER" id="PTHR48051">
    <property type="match status" value="1"/>
</dbReference>
<reference evidence="9" key="3">
    <citation type="submission" date="2025-09" db="UniProtKB">
        <authorList>
            <consortium name="Ensembl"/>
        </authorList>
    </citation>
    <scope>IDENTIFICATION</scope>
</reference>
<dbReference type="GO" id="GO:0008312">
    <property type="term" value="F:7S RNA binding"/>
    <property type="evidence" value="ECO:0007669"/>
    <property type="project" value="InterPro"/>
</dbReference>
<dbReference type="GO" id="GO:0005786">
    <property type="term" value="C:signal recognition particle, endoplasmic reticulum targeting"/>
    <property type="evidence" value="ECO:0007669"/>
    <property type="project" value="UniProtKB-KW"/>
</dbReference>
<dbReference type="Gene3D" id="3.30.56.30">
    <property type="entry name" value="Signal recognition particle, SRP19-like subunit"/>
    <property type="match status" value="1"/>
</dbReference>
<keyword evidence="5" id="KW-0733">Signal recognition particle</keyword>
<dbReference type="SUPFAM" id="SSF52058">
    <property type="entry name" value="L domain-like"/>
    <property type="match status" value="1"/>
</dbReference>
<dbReference type="InterPro" id="IPR050216">
    <property type="entry name" value="LRR_domain-containing"/>
</dbReference>
<dbReference type="CTD" id="6728"/>
<dbReference type="SMART" id="SM00369">
    <property type="entry name" value="LRR_TYP"/>
    <property type="match status" value="3"/>
</dbReference>
<protein>
    <recommendedName>
        <fullName evidence="7">Signal recognition particle 19 kDa protein</fullName>
    </recommendedName>
</protein>
<comment type="function">
    <text evidence="8">Component of the signal recognition particle (SRP) complex, a ribonucleoprotein complex that mediates the cotranslational targeting of secretory and membrane proteins to the endoplasmic reticulum (ER). Binds directly to 7SL RNA. Mediates binding of SRP54 to the SRP complex.</text>
</comment>
<dbReference type="InterPro" id="IPR032675">
    <property type="entry name" value="LRR_dom_sf"/>
</dbReference>
<keyword evidence="3" id="KW-0433">Leucine-rich repeat</keyword>
<evidence type="ECO:0000256" key="5">
    <source>
        <dbReference type="ARBA" id="ARBA00023135"/>
    </source>
</evidence>
<evidence type="ECO:0000256" key="7">
    <source>
        <dbReference type="ARBA" id="ARBA00033772"/>
    </source>
</evidence>
<evidence type="ECO:0000256" key="3">
    <source>
        <dbReference type="ARBA" id="ARBA00022614"/>
    </source>
</evidence>
<accession>A0AAY4CQZ3</accession>
<dbReference type="Pfam" id="PF13855">
    <property type="entry name" value="LRR_8"/>
    <property type="match status" value="1"/>
</dbReference>
<dbReference type="Proteomes" id="UP000694580">
    <property type="component" value="Chromosome 11"/>
</dbReference>
<gene>
    <name evidence="9" type="primary">srp19</name>
</gene>
<organism evidence="9 10">
    <name type="scientific">Denticeps clupeoides</name>
    <name type="common">denticle herring</name>
    <dbReference type="NCBI Taxonomy" id="299321"/>
    <lineage>
        <taxon>Eukaryota</taxon>
        <taxon>Metazoa</taxon>
        <taxon>Chordata</taxon>
        <taxon>Craniata</taxon>
        <taxon>Vertebrata</taxon>
        <taxon>Euteleostomi</taxon>
        <taxon>Actinopterygii</taxon>
        <taxon>Neopterygii</taxon>
        <taxon>Teleostei</taxon>
        <taxon>Clupei</taxon>
        <taxon>Clupeiformes</taxon>
        <taxon>Denticipitoidei</taxon>
        <taxon>Denticipitidae</taxon>
        <taxon>Denticeps</taxon>
    </lineage>
</organism>
<dbReference type="GeneID" id="114799044"/>
<dbReference type="SUPFAM" id="SSF69695">
    <property type="entry name" value="SRP19"/>
    <property type="match status" value="1"/>
</dbReference>
<dbReference type="PROSITE" id="PS51450">
    <property type="entry name" value="LRR"/>
    <property type="match status" value="2"/>
</dbReference>
<dbReference type="InterPro" id="IPR002778">
    <property type="entry name" value="Signal_recog_particle_SRP19"/>
</dbReference>
<evidence type="ECO:0000256" key="8">
    <source>
        <dbReference type="ARBA" id="ARBA00045518"/>
    </source>
</evidence>
<dbReference type="RefSeq" id="XP_028851015.1">
    <property type="nucleotide sequence ID" value="XM_028995182.1"/>
</dbReference>
<dbReference type="InterPro" id="IPR001611">
    <property type="entry name" value="Leu-rich_rpt"/>
</dbReference>
<proteinExistence type="inferred from homology"/>
<evidence type="ECO:0000256" key="2">
    <source>
        <dbReference type="ARBA" id="ARBA00022490"/>
    </source>
</evidence>
<reference evidence="9" key="2">
    <citation type="submission" date="2025-08" db="UniProtKB">
        <authorList>
            <consortium name="Ensembl"/>
        </authorList>
    </citation>
    <scope>IDENTIFICATION</scope>
</reference>
<dbReference type="PANTHER" id="PTHR48051:SF16">
    <property type="entry name" value="LEUCINE-RICH REPEAT-CONTAINING PROTEIN 2"/>
    <property type="match status" value="1"/>
</dbReference>
<keyword evidence="10" id="KW-1185">Reference proteome</keyword>
<name>A0AAY4CQZ3_9TELE</name>
<reference evidence="9 10" key="1">
    <citation type="submission" date="2020-06" db="EMBL/GenBank/DDBJ databases">
        <authorList>
            <consortium name="Wellcome Sanger Institute Data Sharing"/>
        </authorList>
    </citation>
    <scope>NUCLEOTIDE SEQUENCE [LARGE SCALE GENOMIC DNA]</scope>
</reference>
<dbReference type="Pfam" id="PF00560">
    <property type="entry name" value="LRR_1"/>
    <property type="match status" value="1"/>
</dbReference>